<dbReference type="CDD" id="cd04453">
    <property type="entry name" value="S1_RNase_E"/>
    <property type="match status" value="1"/>
</dbReference>
<reference evidence="8" key="1">
    <citation type="submission" date="2017-05" db="EMBL/GenBank/DDBJ databases">
        <title>Improved OligoMM genomes.</title>
        <authorList>
            <person name="Garzetti D."/>
        </authorList>
    </citation>
    <scope>NUCLEOTIDE SEQUENCE [LARGE SCALE GENOMIC DNA]</scope>
    <source>
        <strain evidence="8">YL45</strain>
    </source>
</reference>
<comment type="caution">
    <text evidence="7">The sequence shown here is derived from an EMBL/GenBank/DDBJ whole genome shotgun (WGS) entry which is preliminary data.</text>
</comment>
<gene>
    <name evidence="7" type="ORF">ADH67_11710</name>
</gene>
<keyword evidence="4" id="KW-0460">Magnesium</keyword>
<dbReference type="PANTHER" id="PTHR30001:SF0">
    <property type="entry name" value="RIBONUCLEASE G"/>
    <property type="match status" value="1"/>
</dbReference>
<keyword evidence="8" id="KW-1185">Reference proteome</keyword>
<dbReference type="GeneID" id="78361253"/>
<dbReference type="SMART" id="SM00316">
    <property type="entry name" value="S1"/>
    <property type="match status" value="1"/>
</dbReference>
<dbReference type="Proteomes" id="UP000214610">
    <property type="component" value="Unassembled WGS sequence"/>
</dbReference>
<dbReference type="InterPro" id="IPR012340">
    <property type="entry name" value="NA-bd_OB-fold"/>
</dbReference>
<dbReference type="Gene3D" id="3.40.1260.20">
    <property type="entry name" value="Ribonuclease E, catalytic domain"/>
    <property type="match status" value="1"/>
</dbReference>
<organism evidence="7 8">
    <name type="scientific">Turicimonas muris</name>
    <dbReference type="NCBI Taxonomy" id="1796652"/>
    <lineage>
        <taxon>Bacteria</taxon>
        <taxon>Pseudomonadati</taxon>
        <taxon>Pseudomonadota</taxon>
        <taxon>Betaproteobacteria</taxon>
        <taxon>Burkholderiales</taxon>
        <taxon>Sutterellaceae</taxon>
        <taxon>Turicimonas</taxon>
    </lineage>
</organism>
<dbReference type="EMBL" id="NHMP01000010">
    <property type="protein sequence ID" value="OXE44542.1"/>
    <property type="molecule type" value="Genomic_DNA"/>
</dbReference>
<name>A0A227KAZ7_9BURK</name>
<sequence length="485" mass="54554">MQEILINSSIHEARVAVLEDGTLQELRIERFAEASLIGNIYLGIVGKVLPGMQSAFIEIGLPRAGFLHVGDMRQAQQENGTAPIEKLLHEGQVVLVQVAKDPIGTKGARLTTEISLAGRLLVYLPFDSHIGVSQKIEDSAERERLKEAVELITKTEGPQKGGFIVRTSGEDAQPEDFVNDMKFLVKQWQEIEKKTHVTPAPALLYYDVSIGQKVLRDLVNEKTSKILVDNPHVYEELRSFAEKFVPDSLGLLSLYQSERPLFDQYNLEAEIQDSLSRRVNLKSGGYLILDQTEAMTTIDVNTGGFVGRRDFADTIYKTNLEATHAIARQLRLRNLGGIIIVDFIDMNNPEHQAGVLSELRNAVKNDRNRIFISDFTELGLVQITRKRTRESLAHLMCETCPTCGGRGEIKTARTVCYEILRAVLREYHQFKDAKEFTILANQSVIDMFLDEESEALALLGDSIQKPIKLQLESEFLQEQYDVLVK</sequence>
<accession>A0A227KAZ7</accession>
<protein>
    <submittedName>
        <fullName evidence="7">Ribonuclease E/G</fullName>
    </submittedName>
</protein>
<dbReference type="Pfam" id="PF10150">
    <property type="entry name" value="RNase_E_G"/>
    <property type="match status" value="1"/>
</dbReference>
<dbReference type="InterPro" id="IPR004659">
    <property type="entry name" value="RNase_E/G"/>
</dbReference>
<dbReference type="PROSITE" id="PS00018">
    <property type="entry name" value="EF_HAND_1"/>
    <property type="match status" value="1"/>
</dbReference>
<dbReference type="InterPro" id="IPR003029">
    <property type="entry name" value="S1_domain"/>
</dbReference>
<evidence type="ECO:0000313" key="7">
    <source>
        <dbReference type="EMBL" id="OXE44542.1"/>
    </source>
</evidence>
<feature type="domain" description="S1 motif" evidence="6">
    <location>
        <begin position="38"/>
        <end position="113"/>
    </location>
</feature>
<evidence type="ECO:0000256" key="2">
    <source>
        <dbReference type="ARBA" id="ARBA00022723"/>
    </source>
</evidence>
<dbReference type="PANTHER" id="PTHR30001">
    <property type="entry name" value="RIBONUCLEASE"/>
    <property type="match status" value="1"/>
</dbReference>
<dbReference type="GO" id="GO:0004540">
    <property type="term" value="F:RNA nuclease activity"/>
    <property type="evidence" value="ECO:0007669"/>
    <property type="project" value="InterPro"/>
</dbReference>
<evidence type="ECO:0000256" key="5">
    <source>
        <dbReference type="ARBA" id="ARBA00022884"/>
    </source>
</evidence>
<keyword evidence="5" id="KW-0694">RNA-binding</keyword>
<dbReference type="PROSITE" id="PS50126">
    <property type="entry name" value="S1"/>
    <property type="match status" value="1"/>
</dbReference>
<dbReference type="Gene3D" id="2.40.50.140">
    <property type="entry name" value="Nucleic acid-binding proteins"/>
    <property type="match status" value="1"/>
</dbReference>
<dbReference type="SUPFAM" id="SSF50249">
    <property type="entry name" value="Nucleic acid-binding proteins"/>
    <property type="match status" value="1"/>
</dbReference>
<evidence type="ECO:0000259" key="6">
    <source>
        <dbReference type="PROSITE" id="PS50126"/>
    </source>
</evidence>
<evidence type="ECO:0000313" key="8">
    <source>
        <dbReference type="Proteomes" id="UP000214610"/>
    </source>
</evidence>
<dbReference type="GO" id="GO:0016787">
    <property type="term" value="F:hydrolase activity"/>
    <property type="evidence" value="ECO:0007669"/>
    <property type="project" value="UniProtKB-KW"/>
</dbReference>
<evidence type="ECO:0000256" key="4">
    <source>
        <dbReference type="ARBA" id="ARBA00022842"/>
    </source>
</evidence>
<dbReference type="InterPro" id="IPR019307">
    <property type="entry name" value="RNA-bd_AU-1/RNase_E/G"/>
</dbReference>
<keyword evidence="2" id="KW-0479">Metal-binding</keyword>
<dbReference type="NCBIfam" id="TIGR00757">
    <property type="entry name" value="RNaseEG"/>
    <property type="match status" value="1"/>
</dbReference>
<dbReference type="GO" id="GO:0006364">
    <property type="term" value="P:rRNA processing"/>
    <property type="evidence" value="ECO:0007669"/>
    <property type="project" value="TreeGrafter"/>
</dbReference>
<dbReference type="GO" id="GO:0046872">
    <property type="term" value="F:metal ion binding"/>
    <property type="evidence" value="ECO:0007669"/>
    <property type="project" value="UniProtKB-KW"/>
</dbReference>
<dbReference type="RefSeq" id="WP_066592369.1">
    <property type="nucleotide sequence ID" value="NZ_CAJTBZ010000025.1"/>
</dbReference>
<evidence type="ECO:0000256" key="3">
    <source>
        <dbReference type="ARBA" id="ARBA00022801"/>
    </source>
</evidence>
<dbReference type="GO" id="GO:0005737">
    <property type="term" value="C:cytoplasm"/>
    <property type="evidence" value="ECO:0007669"/>
    <property type="project" value="TreeGrafter"/>
</dbReference>
<proteinExistence type="predicted"/>
<dbReference type="AlphaFoldDB" id="A0A227KAZ7"/>
<comment type="cofactor">
    <cofactor evidence="1">
        <name>Mg(2+)</name>
        <dbReference type="ChEBI" id="CHEBI:18420"/>
    </cofactor>
</comment>
<dbReference type="InterPro" id="IPR018247">
    <property type="entry name" value="EF_Hand_1_Ca_BS"/>
</dbReference>
<dbReference type="GO" id="GO:0003723">
    <property type="term" value="F:RNA binding"/>
    <property type="evidence" value="ECO:0007669"/>
    <property type="project" value="UniProtKB-KW"/>
</dbReference>
<evidence type="ECO:0000256" key="1">
    <source>
        <dbReference type="ARBA" id="ARBA00001946"/>
    </source>
</evidence>
<keyword evidence="3" id="KW-0378">Hydrolase</keyword>